<dbReference type="Proteomes" id="UP001273166">
    <property type="component" value="Unassembled WGS sequence"/>
</dbReference>
<sequence length="402" mass="45033">MSASSEPEQVLMSLDEYITLCADLHNTLLVRSFSPNSPPADTSSDLLQRYESYRANPPLDPDYDAPSLDLLSPLATLLSRLKTTVPLRSGTFTPPTPLLYQPLPEWLFPPLYSHDFDAASSAFLLLYPQRLPSDALPAMDGGLFVDIYTLYGIWLDALRYPAISPSEKQLPLDCLLKQELSRWESGRYVHDPSAEEGLRIQKWVPIPSTIEEAVAHHLNLQVAEAISEWERLLYAIESKMPSLSTPKGEASKRESGQPLRLEGMQRLRLSRFAQHFLSRARRPKGWTFIAPGIGTFSNERLREVYITEAEDTFRRTFTTSEEGEDWIILLPSLAGDNPVMVPADVSHVPDLEINSFDKPFAFGKATVGRRAGLYTSWADERDGDLVQLWPMSLGTQQIAAAG</sequence>
<reference evidence="1" key="2">
    <citation type="submission" date="2023-06" db="EMBL/GenBank/DDBJ databases">
        <authorList>
            <consortium name="Lawrence Berkeley National Laboratory"/>
            <person name="Mondo S.J."/>
            <person name="Hensen N."/>
            <person name="Bonometti L."/>
            <person name="Westerberg I."/>
            <person name="Brannstrom I.O."/>
            <person name="Guillou S."/>
            <person name="Cros-Aarteil S."/>
            <person name="Calhoun S."/>
            <person name="Haridas S."/>
            <person name="Kuo A."/>
            <person name="Pangilinan J."/>
            <person name="Riley R."/>
            <person name="Labutti K."/>
            <person name="Andreopoulos B."/>
            <person name="Lipzen A."/>
            <person name="Chen C."/>
            <person name="Yanf M."/>
            <person name="Daum C."/>
            <person name="Ng V."/>
            <person name="Clum A."/>
            <person name="Steindorff A."/>
            <person name="Ohm R."/>
            <person name="Martin F."/>
            <person name="Silar P."/>
            <person name="Natvig D."/>
            <person name="Lalanne C."/>
            <person name="Gautier V."/>
            <person name="Ament-Velasquez S.L."/>
            <person name="Kruys A."/>
            <person name="Hutchinson M.I."/>
            <person name="Powell A.J."/>
            <person name="Barry K."/>
            <person name="Miller A.N."/>
            <person name="Grigoriev I.V."/>
            <person name="Debuchy R."/>
            <person name="Gladieux P."/>
            <person name="Thoren M.H."/>
            <person name="Johannesson H."/>
        </authorList>
    </citation>
    <scope>NUCLEOTIDE SEQUENCE</scope>
    <source>
        <strain evidence="1">CBS 333.67</strain>
    </source>
</reference>
<organism evidence="1 2">
    <name type="scientific">Chaetomium strumarium</name>
    <dbReference type="NCBI Taxonomy" id="1170767"/>
    <lineage>
        <taxon>Eukaryota</taxon>
        <taxon>Fungi</taxon>
        <taxon>Dikarya</taxon>
        <taxon>Ascomycota</taxon>
        <taxon>Pezizomycotina</taxon>
        <taxon>Sordariomycetes</taxon>
        <taxon>Sordariomycetidae</taxon>
        <taxon>Sordariales</taxon>
        <taxon>Chaetomiaceae</taxon>
        <taxon>Chaetomium</taxon>
    </lineage>
</organism>
<gene>
    <name evidence="1" type="ORF">B0T15DRAFT_557217</name>
</gene>
<proteinExistence type="predicted"/>
<evidence type="ECO:0000313" key="2">
    <source>
        <dbReference type="Proteomes" id="UP001273166"/>
    </source>
</evidence>
<comment type="caution">
    <text evidence="1">The sequence shown here is derived from an EMBL/GenBank/DDBJ whole genome shotgun (WGS) entry which is preliminary data.</text>
</comment>
<keyword evidence="2" id="KW-1185">Reference proteome</keyword>
<dbReference type="GeneID" id="87889268"/>
<protein>
    <submittedName>
        <fullName evidence="1">Uncharacterized protein</fullName>
    </submittedName>
</protein>
<name>A0AAJ0M245_9PEZI</name>
<dbReference type="AlphaFoldDB" id="A0AAJ0M245"/>
<reference evidence="1" key="1">
    <citation type="journal article" date="2023" name="Mol. Phylogenet. Evol.">
        <title>Genome-scale phylogeny and comparative genomics of the fungal order Sordariales.</title>
        <authorList>
            <person name="Hensen N."/>
            <person name="Bonometti L."/>
            <person name="Westerberg I."/>
            <person name="Brannstrom I.O."/>
            <person name="Guillou S."/>
            <person name="Cros-Aarteil S."/>
            <person name="Calhoun S."/>
            <person name="Haridas S."/>
            <person name="Kuo A."/>
            <person name="Mondo S."/>
            <person name="Pangilinan J."/>
            <person name="Riley R."/>
            <person name="LaButti K."/>
            <person name="Andreopoulos B."/>
            <person name="Lipzen A."/>
            <person name="Chen C."/>
            <person name="Yan M."/>
            <person name="Daum C."/>
            <person name="Ng V."/>
            <person name="Clum A."/>
            <person name="Steindorff A."/>
            <person name="Ohm R.A."/>
            <person name="Martin F."/>
            <person name="Silar P."/>
            <person name="Natvig D.O."/>
            <person name="Lalanne C."/>
            <person name="Gautier V."/>
            <person name="Ament-Velasquez S.L."/>
            <person name="Kruys A."/>
            <person name="Hutchinson M.I."/>
            <person name="Powell A.J."/>
            <person name="Barry K."/>
            <person name="Miller A.N."/>
            <person name="Grigoriev I.V."/>
            <person name="Debuchy R."/>
            <person name="Gladieux P."/>
            <person name="Hiltunen Thoren M."/>
            <person name="Johannesson H."/>
        </authorList>
    </citation>
    <scope>NUCLEOTIDE SEQUENCE</scope>
    <source>
        <strain evidence="1">CBS 333.67</strain>
    </source>
</reference>
<evidence type="ECO:0000313" key="1">
    <source>
        <dbReference type="EMBL" id="KAK3306260.1"/>
    </source>
</evidence>
<dbReference type="EMBL" id="JAUDZG010000004">
    <property type="protein sequence ID" value="KAK3306260.1"/>
    <property type="molecule type" value="Genomic_DNA"/>
</dbReference>
<dbReference type="RefSeq" id="XP_062722040.1">
    <property type="nucleotide sequence ID" value="XM_062870439.1"/>
</dbReference>
<accession>A0AAJ0M245</accession>